<name>M0CT35_9EURY</name>
<evidence type="ECO:0000256" key="2">
    <source>
        <dbReference type="SAM" id="Phobius"/>
    </source>
</evidence>
<feature type="region of interest" description="Disordered" evidence="1">
    <location>
        <begin position="1"/>
        <end position="38"/>
    </location>
</feature>
<keyword evidence="4" id="KW-1185">Reference proteome</keyword>
<evidence type="ECO:0000313" key="3">
    <source>
        <dbReference type="EMBL" id="ELZ25009.1"/>
    </source>
</evidence>
<dbReference type="RefSeq" id="WP_006883925.1">
    <property type="nucleotide sequence ID" value="NZ_AOIU01000027.1"/>
</dbReference>
<dbReference type="AlphaFoldDB" id="M0CT35"/>
<keyword evidence="2" id="KW-1133">Transmembrane helix</keyword>
<proteinExistence type="predicted"/>
<feature type="transmembrane region" description="Helical" evidence="2">
    <location>
        <begin position="90"/>
        <end position="110"/>
    </location>
</feature>
<evidence type="ECO:0000313" key="4">
    <source>
        <dbReference type="Proteomes" id="UP000011626"/>
    </source>
</evidence>
<reference evidence="3 4" key="1">
    <citation type="journal article" date="2014" name="PLoS Genet.">
        <title>Phylogenetically driven sequencing of extremely halophilic archaea reveals strategies for static and dynamic osmo-response.</title>
        <authorList>
            <person name="Becker E.A."/>
            <person name="Seitzer P.M."/>
            <person name="Tritt A."/>
            <person name="Larsen D."/>
            <person name="Krusor M."/>
            <person name="Yao A.I."/>
            <person name="Wu D."/>
            <person name="Madern D."/>
            <person name="Eisen J.A."/>
            <person name="Darling A.E."/>
            <person name="Facciotti M.T."/>
        </authorList>
    </citation>
    <scope>NUCLEOTIDE SEQUENCE [LARGE SCALE GENOMIC DNA]</scope>
    <source>
        <strain evidence="3 4">2-9-1</strain>
    </source>
</reference>
<protein>
    <submittedName>
        <fullName evidence="3">Uncharacterized protein</fullName>
    </submittedName>
</protein>
<dbReference type="EMBL" id="AOIU01000027">
    <property type="protein sequence ID" value="ELZ25009.1"/>
    <property type="molecule type" value="Genomic_DNA"/>
</dbReference>
<comment type="caution">
    <text evidence="3">The sequence shown here is derived from an EMBL/GenBank/DDBJ whole genome shotgun (WGS) entry which is preliminary data.</text>
</comment>
<keyword evidence="2" id="KW-0812">Transmembrane</keyword>
<dbReference type="Proteomes" id="UP000011626">
    <property type="component" value="Unassembled WGS sequence"/>
</dbReference>
<keyword evidence="2" id="KW-0472">Membrane</keyword>
<sequence>MTQETPEEATDTTSDKQTGDQSDETGGQREAESPTGRISLRLSFDIDWGSRSASSGIRRGRWREVARYIKKPVEVFKDVLPCAHKVCETVYYLVMITGNLAMLFGIRAVMEGPPM</sequence>
<accession>M0CT35</accession>
<evidence type="ECO:0000256" key="1">
    <source>
        <dbReference type="SAM" id="MobiDB-lite"/>
    </source>
</evidence>
<organism evidence="3 4">
    <name type="scientific">Halosimplex carlsbadense 2-9-1</name>
    <dbReference type="NCBI Taxonomy" id="797114"/>
    <lineage>
        <taxon>Archaea</taxon>
        <taxon>Methanobacteriati</taxon>
        <taxon>Methanobacteriota</taxon>
        <taxon>Stenosarchaea group</taxon>
        <taxon>Halobacteria</taxon>
        <taxon>Halobacteriales</taxon>
        <taxon>Haloarculaceae</taxon>
        <taxon>Halosimplex</taxon>
    </lineage>
</organism>
<gene>
    <name evidence="3" type="ORF">C475_11253</name>
</gene>
<feature type="compositionally biased region" description="Acidic residues" evidence="1">
    <location>
        <begin position="1"/>
        <end position="10"/>
    </location>
</feature>